<evidence type="ECO:0000256" key="5">
    <source>
        <dbReference type="SAM" id="MobiDB-lite"/>
    </source>
</evidence>
<dbReference type="RefSeq" id="WP_019512337.1">
    <property type="nucleotide sequence ID" value="NC_023036.2"/>
</dbReference>
<feature type="binding site" evidence="4">
    <location>
        <begin position="399"/>
        <end position="406"/>
    </location>
    <ligand>
        <name>ATP</name>
        <dbReference type="ChEBI" id="CHEBI:30616"/>
    </ligand>
</feature>
<feature type="binding site" evidence="4">
    <location>
        <begin position="978"/>
        <end position="985"/>
    </location>
    <ligand>
        <name>ATP</name>
        <dbReference type="ChEBI" id="CHEBI:30616"/>
    </ligand>
</feature>
<accession>V5X7D0</accession>
<dbReference type="eggNOG" id="COG1674">
    <property type="taxonomic scope" value="Bacteria"/>
</dbReference>
<feature type="domain" description="FtsK" evidence="7">
    <location>
        <begin position="961"/>
        <end position="1144"/>
    </location>
</feature>
<dbReference type="InterPro" id="IPR023837">
    <property type="entry name" value="EccCb-like_Actinobacteria"/>
</dbReference>
<evidence type="ECO:0000313" key="8">
    <source>
        <dbReference type="EMBL" id="AHC24375.1"/>
    </source>
</evidence>
<dbReference type="HOGENOM" id="CLU_003134_1_0_11"/>
<dbReference type="PANTHER" id="PTHR22683">
    <property type="entry name" value="SPORULATION PROTEIN RELATED"/>
    <property type="match status" value="1"/>
</dbReference>
<dbReference type="InterPro" id="IPR050206">
    <property type="entry name" value="FtsK/SpoIIIE/SftA"/>
</dbReference>
<dbReference type="GO" id="GO:0005524">
    <property type="term" value="F:ATP binding"/>
    <property type="evidence" value="ECO:0007669"/>
    <property type="project" value="UniProtKB-UniRule"/>
</dbReference>
<dbReference type="AlphaFoldDB" id="V5X7D0"/>
<proteinExistence type="predicted"/>
<dbReference type="KEGG" id="mne:D174_07160"/>
<feature type="domain" description="FtsK" evidence="7">
    <location>
        <begin position="702"/>
        <end position="874"/>
    </location>
</feature>
<feature type="transmembrane region" description="Helical" evidence="6">
    <location>
        <begin position="36"/>
        <end position="56"/>
    </location>
</feature>
<sequence length="1178" mass="124888">MEFVRDHRAPAPQVPSGAVRVRPPPEVPAVPQANPLIRLLPVVMLVAAGGMVVLYLSGDRLPTARSPMYLVLPVMMLVSVLATAAHGMRGRTTEIDAGRRDYLRYLDGVGQDAAATADAQHANLLWTHPDPAALWTVAGTARMWERRATDPDFCLVRVGIGPAILATPLTVEDSSPVGETDPVTQAALDALLTSHAIVPGLPVVTELSGHLGFGGAAAAARDLVRAIVCQLAVWHSPADIRIVARAGAGAGAGDRCWDWLKWLPHHAYASSAARTVLIVDDDRPVAAGAADIVLELGGHGDRRIEAGPGSDAVSAEQALLCARRVARWRPGAARSGAAVPGWAELVGMDGPPLRSPDSRVRLRVPIGTGDGPDNRGMPVYLDIKEAAEGGMGPHGLCVGATGSGKSEFLRTLVLGLAAMHTSDELNLALIDFKGGATFLGFERLSHVAAVITNLAEEAHLVSRMQAALTGEMQRRQQLLRASGTGNITEYRRARAAGRDLTVLPVLFLVIDEFSELLSRHPDFAEVFLAVGRLGRSLGMHLLLASQRLDEGRLRGLEAHLSYRICLKTFSTSDSRAVIGVPDAYDLSAEPGSAYLKTVDGELVKLRTTYVSGPARRVAEEPAGVALFTLFPPPAAPTGSARQVPTVLETMLDRLAGHGRPAHRIWLPPLSAPPTLTDLLTEHDGPRLTAPIGLVDNAFDQRRDPFTVDLTGAGGHVAVVGATRSGKSTALCTLLLALAMRHGPGDIQFYCLDLGGGTLAALRGLPHIGVLAGRDEPELVARTIATVQTLIRRRAAQPARSDGYGEVFLVIDGWAALREDGGVFQDAVTDIAAHGLAHGVHVMISAARWAELRPALKDQLGSRVELRLGEPGESEIHRTAARQLTGSPPGTALTRDGNLAALALPHLDSSDVAGSVRAVLTRHPGPTAPPVRLLPARLDRERLPRSVRPRTHVVMGIGETELGAVTVDFTDSAHLIVLGDSGCGKTALLRTLCVQLTKACEPGEVRLYLADARRTLLGVVDDAHLGGYAISAAILGEQLRGLADMLRGRLPGASVSQQELRDRSWWSGPEIYLVVDDHELLTAGTDPLNPLLEFLPYARDIGLHLVVARRAGGAARALYDPVPAMMRELGSAGLVMSTATDEGPLLGATRPAVLPPGRATLVLRGHAVERVQIAWTEPP</sequence>
<dbReference type="SUPFAM" id="SSF52540">
    <property type="entry name" value="P-loop containing nucleoside triphosphate hydrolases"/>
    <property type="match status" value="3"/>
</dbReference>
<dbReference type="PANTHER" id="PTHR22683:SF1">
    <property type="entry name" value="TYPE VII SECRETION SYSTEM PROTEIN ESSC"/>
    <property type="match status" value="1"/>
</dbReference>
<dbReference type="Gene3D" id="3.40.50.300">
    <property type="entry name" value="P-loop containing nucleotide triphosphate hydrolases"/>
    <property type="match status" value="4"/>
</dbReference>
<keyword evidence="9" id="KW-1185">Reference proteome</keyword>
<feature type="binding site" evidence="4">
    <location>
        <begin position="720"/>
        <end position="727"/>
    </location>
    <ligand>
        <name>ATP</name>
        <dbReference type="ChEBI" id="CHEBI:30616"/>
    </ligand>
</feature>
<keyword evidence="6" id="KW-0812">Transmembrane</keyword>
<feature type="transmembrane region" description="Helical" evidence="6">
    <location>
        <begin position="68"/>
        <end position="88"/>
    </location>
</feature>
<dbReference type="InterPro" id="IPR002543">
    <property type="entry name" value="FtsK_dom"/>
</dbReference>
<feature type="domain" description="FtsK" evidence="7">
    <location>
        <begin position="376"/>
        <end position="575"/>
    </location>
</feature>
<dbReference type="Pfam" id="PF01580">
    <property type="entry name" value="FtsK_SpoIIIE"/>
    <property type="match status" value="3"/>
</dbReference>
<evidence type="ECO:0000256" key="2">
    <source>
        <dbReference type="ARBA" id="ARBA00022741"/>
    </source>
</evidence>
<keyword evidence="6" id="KW-1133">Transmembrane helix</keyword>
<dbReference type="InterPro" id="IPR003593">
    <property type="entry name" value="AAA+_ATPase"/>
</dbReference>
<keyword evidence="3 4" id="KW-0067">ATP-binding</keyword>
<evidence type="ECO:0000256" key="6">
    <source>
        <dbReference type="SAM" id="Phobius"/>
    </source>
</evidence>
<organism evidence="8 9">
    <name type="scientific">Mycolicibacterium neoaurum VKM Ac-1815D</name>
    <dbReference type="NCBI Taxonomy" id="700508"/>
    <lineage>
        <taxon>Bacteria</taxon>
        <taxon>Bacillati</taxon>
        <taxon>Actinomycetota</taxon>
        <taxon>Actinomycetes</taxon>
        <taxon>Mycobacteriales</taxon>
        <taxon>Mycobacteriaceae</taxon>
        <taxon>Mycolicibacterium</taxon>
    </lineage>
</organism>
<keyword evidence="2 4" id="KW-0547">Nucleotide-binding</keyword>
<dbReference type="EMBL" id="CP006936">
    <property type="protein sequence ID" value="AHC24375.1"/>
    <property type="molecule type" value="Genomic_DNA"/>
</dbReference>
<dbReference type="Proteomes" id="UP000018763">
    <property type="component" value="Chromosome"/>
</dbReference>
<protein>
    <submittedName>
        <fullName evidence="8">Secretion protein EccC</fullName>
    </submittedName>
</protein>
<dbReference type="GO" id="GO:0003677">
    <property type="term" value="F:DNA binding"/>
    <property type="evidence" value="ECO:0007669"/>
    <property type="project" value="InterPro"/>
</dbReference>
<reference evidence="8 9" key="1">
    <citation type="journal article" date="2014" name="Genome Announc.">
        <title>Complete Genome Sequence of Sterol-Transforming Mycobacterium neoaurum Strain VKM Ac-1815D.</title>
        <authorList>
            <person name="Shtratnikova V.Y."/>
            <person name="Bragin E.Y."/>
            <person name="Dovbnya D.V."/>
            <person name="Pekov Y.A."/>
            <person name="Schelkunov M.I."/>
            <person name="Strizhov N."/>
            <person name="Ivashina T.V."/>
            <person name="Ashapkin V.V."/>
            <person name="Donova M.V."/>
        </authorList>
    </citation>
    <scope>NUCLEOTIDE SEQUENCE [LARGE SCALE GENOMIC DNA]</scope>
    <source>
        <strain evidence="8 9">VKM Ac-1815D</strain>
    </source>
</reference>
<dbReference type="InterPro" id="IPR027417">
    <property type="entry name" value="P-loop_NTPase"/>
</dbReference>
<dbReference type="NCBIfam" id="TIGR03925">
    <property type="entry name" value="T7SS_EccC_b"/>
    <property type="match status" value="1"/>
</dbReference>
<feature type="region of interest" description="Disordered" evidence="5">
    <location>
        <begin position="1"/>
        <end position="20"/>
    </location>
</feature>
<dbReference type="GeneID" id="43449274"/>
<keyword evidence="6" id="KW-0472">Membrane</keyword>
<name>V5X7D0_MYCNE</name>
<evidence type="ECO:0000259" key="7">
    <source>
        <dbReference type="PROSITE" id="PS50901"/>
    </source>
</evidence>
<dbReference type="SMART" id="SM00382">
    <property type="entry name" value="AAA"/>
    <property type="match status" value="3"/>
</dbReference>
<evidence type="ECO:0000256" key="1">
    <source>
        <dbReference type="ARBA" id="ARBA00022737"/>
    </source>
</evidence>
<evidence type="ECO:0000256" key="4">
    <source>
        <dbReference type="PROSITE-ProRule" id="PRU00289"/>
    </source>
</evidence>
<evidence type="ECO:0000313" key="9">
    <source>
        <dbReference type="Proteomes" id="UP000018763"/>
    </source>
</evidence>
<gene>
    <name evidence="8" type="ORF">D174_07160</name>
</gene>
<evidence type="ECO:0000256" key="3">
    <source>
        <dbReference type="ARBA" id="ARBA00022840"/>
    </source>
</evidence>
<dbReference type="PROSITE" id="PS50901">
    <property type="entry name" value="FTSK"/>
    <property type="match status" value="3"/>
</dbReference>
<keyword evidence="1" id="KW-0677">Repeat</keyword>